<evidence type="ECO:0000313" key="1">
    <source>
        <dbReference type="EMBL" id="CAB4882807.1"/>
    </source>
</evidence>
<gene>
    <name evidence="1" type="ORF">UFOPK3376_01719</name>
</gene>
<organism evidence="1">
    <name type="scientific">freshwater metagenome</name>
    <dbReference type="NCBI Taxonomy" id="449393"/>
    <lineage>
        <taxon>unclassified sequences</taxon>
        <taxon>metagenomes</taxon>
        <taxon>ecological metagenomes</taxon>
    </lineage>
</organism>
<dbReference type="EMBL" id="CAFBLP010000041">
    <property type="protein sequence ID" value="CAB4882807.1"/>
    <property type="molecule type" value="Genomic_DNA"/>
</dbReference>
<reference evidence="1" key="1">
    <citation type="submission" date="2020-05" db="EMBL/GenBank/DDBJ databases">
        <authorList>
            <person name="Chiriac C."/>
            <person name="Salcher M."/>
            <person name="Ghai R."/>
            <person name="Kavagutti S V."/>
        </authorList>
    </citation>
    <scope>NUCLEOTIDE SEQUENCE</scope>
</reference>
<sequence length="74" mass="7738">MDRTMHAPHTAGVAAVTRAGAQQMLGYRWQPAAASCTTHAGAHVGSVLIGSTMNGFATNATSKRCPRRLGKRST</sequence>
<protein>
    <submittedName>
        <fullName evidence="1">Unannotated protein</fullName>
    </submittedName>
</protein>
<name>A0A6J7EHE1_9ZZZZ</name>
<dbReference type="AlphaFoldDB" id="A0A6J7EHE1"/>
<proteinExistence type="predicted"/>
<accession>A0A6J7EHE1</accession>